<evidence type="ECO:0000256" key="2">
    <source>
        <dbReference type="ARBA" id="ARBA00022692"/>
    </source>
</evidence>
<dbReference type="Proteomes" id="UP000229362">
    <property type="component" value="Unassembled WGS sequence"/>
</dbReference>
<dbReference type="GO" id="GO:0012505">
    <property type="term" value="C:endomembrane system"/>
    <property type="evidence" value="ECO:0007669"/>
    <property type="project" value="UniProtKB-SubCell"/>
</dbReference>
<dbReference type="InterPro" id="IPR008217">
    <property type="entry name" value="Ccc1_fam"/>
</dbReference>
<reference evidence="7" key="1">
    <citation type="submission" date="2017-09" db="EMBL/GenBank/DDBJ databases">
        <title>Depth-based differentiation of microbial function through sediment-hosted aquifers and enrichment of novel symbionts in the deep terrestrial subsurface.</title>
        <authorList>
            <person name="Probst A.J."/>
            <person name="Ladd B."/>
            <person name="Jarett J.K."/>
            <person name="Geller-Mcgrath D.E."/>
            <person name="Sieber C.M.K."/>
            <person name="Emerson J.B."/>
            <person name="Anantharaman K."/>
            <person name="Thomas B.C."/>
            <person name="Malmstrom R."/>
            <person name="Stieglmeier M."/>
            <person name="Klingl A."/>
            <person name="Woyke T."/>
            <person name="Ryan C.M."/>
            <person name="Banfield J.F."/>
        </authorList>
    </citation>
    <scope>NUCLEOTIDE SEQUENCE [LARGE SCALE GENOMIC DNA]</scope>
</reference>
<keyword evidence="3 5" id="KW-1133">Transmembrane helix</keyword>
<dbReference type="EMBL" id="PFBZ01000148">
    <property type="protein sequence ID" value="PIT86401.1"/>
    <property type="molecule type" value="Genomic_DNA"/>
</dbReference>
<name>A0A2M6W0U4_9BACT</name>
<evidence type="ECO:0000256" key="3">
    <source>
        <dbReference type="ARBA" id="ARBA00022989"/>
    </source>
</evidence>
<organism evidence="6 7">
    <name type="scientific">Candidatus Magasanikbacteria bacterium CG10_big_fil_rev_8_21_14_0_10_43_6</name>
    <dbReference type="NCBI Taxonomy" id="1974650"/>
    <lineage>
        <taxon>Bacteria</taxon>
        <taxon>Candidatus Magasanikiibacteriota</taxon>
    </lineage>
</organism>
<evidence type="ECO:0000256" key="1">
    <source>
        <dbReference type="ARBA" id="ARBA00004127"/>
    </source>
</evidence>
<protein>
    <recommendedName>
        <fullName evidence="8">Iron transporter</fullName>
    </recommendedName>
</protein>
<comment type="caution">
    <text evidence="6">The sequence shown here is derived from an EMBL/GenBank/DDBJ whole genome shotgun (WGS) entry which is preliminary data.</text>
</comment>
<keyword evidence="4 5" id="KW-0472">Membrane</keyword>
<dbReference type="PANTHER" id="PTHR31851">
    <property type="entry name" value="FE(2+)/MN(2+) TRANSPORTER PCL1"/>
    <property type="match status" value="1"/>
</dbReference>
<feature type="non-terminal residue" evidence="6">
    <location>
        <position position="1"/>
    </location>
</feature>
<sequence length="125" mass="13667">TRELAQEMAEQASQNKELFLKEMAYRELKVFPDELDEPLKNGVYMGISYVIGGSIPLVPYIVLPISSAIPVSIVLTFCALFGLGSWVTKYSKRSFVRAGFEMVALAGLAAAIGFGVGQLIDTFVR</sequence>
<evidence type="ECO:0000313" key="6">
    <source>
        <dbReference type="EMBL" id="PIT86401.1"/>
    </source>
</evidence>
<gene>
    <name evidence="6" type="ORF">COU33_03420</name>
</gene>
<evidence type="ECO:0000256" key="4">
    <source>
        <dbReference type="ARBA" id="ARBA00023136"/>
    </source>
</evidence>
<dbReference type="GO" id="GO:0005384">
    <property type="term" value="F:manganese ion transmembrane transporter activity"/>
    <property type="evidence" value="ECO:0007669"/>
    <property type="project" value="InterPro"/>
</dbReference>
<dbReference type="GO" id="GO:0030026">
    <property type="term" value="P:intracellular manganese ion homeostasis"/>
    <property type="evidence" value="ECO:0007669"/>
    <property type="project" value="InterPro"/>
</dbReference>
<keyword evidence="2 5" id="KW-0812">Transmembrane</keyword>
<feature type="transmembrane region" description="Helical" evidence="5">
    <location>
        <begin position="99"/>
        <end position="120"/>
    </location>
</feature>
<feature type="transmembrane region" description="Helical" evidence="5">
    <location>
        <begin position="68"/>
        <end position="87"/>
    </location>
</feature>
<dbReference type="Pfam" id="PF01988">
    <property type="entry name" value="VIT1"/>
    <property type="match status" value="1"/>
</dbReference>
<dbReference type="AlphaFoldDB" id="A0A2M6W0U4"/>
<evidence type="ECO:0008006" key="8">
    <source>
        <dbReference type="Google" id="ProtNLM"/>
    </source>
</evidence>
<feature type="transmembrane region" description="Helical" evidence="5">
    <location>
        <begin position="43"/>
        <end position="62"/>
    </location>
</feature>
<accession>A0A2M6W0U4</accession>
<comment type="subcellular location">
    <subcellularLocation>
        <location evidence="1">Endomembrane system</location>
        <topology evidence="1">Multi-pass membrane protein</topology>
    </subcellularLocation>
</comment>
<proteinExistence type="predicted"/>
<evidence type="ECO:0000256" key="5">
    <source>
        <dbReference type="SAM" id="Phobius"/>
    </source>
</evidence>
<evidence type="ECO:0000313" key="7">
    <source>
        <dbReference type="Proteomes" id="UP000229362"/>
    </source>
</evidence>